<comment type="caution">
    <text evidence="3">The sequence shown here is derived from an EMBL/GenBank/DDBJ whole genome shotgun (WGS) entry which is preliminary data.</text>
</comment>
<reference evidence="4" key="1">
    <citation type="journal article" date="2019" name="Int. J. Syst. Evol. Microbiol.">
        <title>The Global Catalogue of Microorganisms (GCM) 10K type strain sequencing project: providing services to taxonomists for standard genome sequencing and annotation.</title>
        <authorList>
            <consortium name="The Broad Institute Genomics Platform"/>
            <consortium name="The Broad Institute Genome Sequencing Center for Infectious Disease"/>
            <person name="Wu L."/>
            <person name="Ma J."/>
        </authorList>
    </citation>
    <scope>NUCLEOTIDE SEQUENCE [LARGE SCALE GENOMIC DNA]</scope>
    <source>
        <strain evidence="4">CCUG 66188</strain>
    </source>
</reference>
<evidence type="ECO:0000313" key="3">
    <source>
        <dbReference type="EMBL" id="MFC6762029.1"/>
    </source>
</evidence>
<evidence type="ECO:0000256" key="1">
    <source>
        <dbReference type="ARBA" id="ARBA00010702"/>
    </source>
</evidence>
<dbReference type="InterPro" id="IPR050792">
    <property type="entry name" value="ADP-ribosylglycohydrolase"/>
</dbReference>
<organism evidence="3 4">
    <name type="scientific">Sulfitobacter porphyrae</name>
    <dbReference type="NCBI Taxonomy" id="1246864"/>
    <lineage>
        <taxon>Bacteria</taxon>
        <taxon>Pseudomonadati</taxon>
        <taxon>Pseudomonadota</taxon>
        <taxon>Alphaproteobacteria</taxon>
        <taxon>Rhodobacterales</taxon>
        <taxon>Roseobacteraceae</taxon>
        <taxon>Sulfitobacter</taxon>
    </lineage>
</organism>
<evidence type="ECO:0000313" key="4">
    <source>
        <dbReference type="Proteomes" id="UP001596353"/>
    </source>
</evidence>
<evidence type="ECO:0000256" key="2">
    <source>
        <dbReference type="ARBA" id="ARBA00022801"/>
    </source>
</evidence>
<protein>
    <submittedName>
        <fullName evidence="3">ADP-ribosylglycohydrolase family protein</fullName>
    </submittedName>
</protein>
<dbReference type="InterPro" id="IPR005502">
    <property type="entry name" value="Ribosyl_crysJ1"/>
</dbReference>
<dbReference type="PANTHER" id="PTHR16222:SF24">
    <property type="entry name" value="ADP-RIBOSYLHYDROLASE ARH3"/>
    <property type="match status" value="1"/>
</dbReference>
<keyword evidence="4" id="KW-1185">Reference proteome</keyword>
<comment type="similarity">
    <text evidence="1">Belongs to the ADP-ribosylglycohydrolase family.</text>
</comment>
<name>A0ABW2BAG7_9RHOB</name>
<dbReference type="Gene3D" id="1.10.4080.10">
    <property type="entry name" value="ADP-ribosylation/Crystallin J1"/>
    <property type="match status" value="1"/>
</dbReference>
<accession>A0ABW2BAG7</accession>
<dbReference type="SUPFAM" id="SSF101478">
    <property type="entry name" value="ADP-ribosylglycohydrolase"/>
    <property type="match status" value="1"/>
</dbReference>
<proteinExistence type="inferred from homology"/>
<dbReference type="Proteomes" id="UP001596353">
    <property type="component" value="Unassembled WGS sequence"/>
</dbReference>
<dbReference type="PANTHER" id="PTHR16222">
    <property type="entry name" value="ADP-RIBOSYLGLYCOHYDROLASE"/>
    <property type="match status" value="1"/>
</dbReference>
<sequence length="325" mass="33258">MGNELERGQACLLGLAAGDALGMPGQTLSREEIAARYGRITAFVAPFDGHPVSHGLGAAQITDDTEQTLLLARRLIAEPEGFDEKGWAQDLLDWEAEIRAKGLADLLGPSSKTAIAALLEGTPPDRTGINGTTNGAAMRIAPVGLSVAPQTDRLVARVIQTCRVTHNTGEAIAAAAAVAMMISCGIAGQEFAQALPMALEAARAGQKAGHPKGTPDMAGRIEQAIDLAGQGEDALIRGIGTSVASSESVACAFGLLSLGRPIWDTLTLAANIGDDTDTIGAITGSMSGALGQTLPDAAIARLRAANEADLDGLAAPLLALRRVMA</sequence>
<dbReference type="InterPro" id="IPR036705">
    <property type="entry name" value="Ribosyl_crysJ1_sf"/>
</dbReference>
<dbReference type="EMBL" id="JBHSWG010000003">
    <property type="protein sequence ID" value="MFC6762029.1"/>
    <property type="molecule type" value="Genomic_DNA"/>
</dbReference>
<gene>
    <name evidence="3" type="ORF">ACFQFQ_25000</name>
</gene>
<keyword evidence="2" id="KW-0378">Hydrolase</keyword>
<dbReference type="Pfam" id="PF03747">
    <property type="entry name" value="ADP_ribosyl_GH"/>
    <property type="match status" value="1"/>
</dbReference>